<evidence type="ECO:0000256" key="2">
    <source>
        <dbReference type="ARBA" id="ARBA00004922"/>
    </source>
</evidence>
<feature type="compositionally biased region" description="Low complexity" evidence="11">
    <location>
        <begin position="92"/>
        <end position="104"/>
    </location>
</feature>
<feature type="region of interest" description="Disordered" evidence="11">
    <location>
        <begin position="23"/>
        <end position="71"/>
    </location>
</feature>
<dbReference type="GO" id="GO:0042281">
    <property type="term" value="F:dolichyl pyrophosphate Man9GlcNAc2 alpha-1,3-glucosyltransferase activity"/>
    <property type="evidence" value="ECO:0007669"/>
    <property type="project" value="TreeGrafter"/>
</dbReference>
<feature type="compositionally biased region" description="Polar residues" evidence="11">
    <location>
        <begin position="23"/>
        <end position="33"/>
    </location>
</feature>
<feature type="transmembrane region" description="Helical" evidence="10">
    <location>
        <begin position="279"/>
        <end position="303"/>
    </location>
</feature>
<evidence type="ECO:0000256" key="7">
    <source>
        <dbReference type="ARBA" id="ARBA00022824"/>
    </source>
</evidence>
<comment type="similarity">
    <text evidence="3 10">Belongs to the ALG6/ALG8 glucosyltransferase family.</text>
</comment>
<evidence type="ECO:0000256" key="5">
    <source>
        <dbReference type="ARBA" id="ARBA00022679"/>
    </source>
</evidence>
<evidence type="ECO:0000256" key="6">
    <source>
        <dbReference type="ARBA" id="ARBA00022692"/>
    </source>
</evidence>
<comment type="subcellular location">
    <subcellularLocation>
        <location evidence="1 10">Endoplasmic reticulum membrane</location>
        <topology evidence="1 10">Multi-pass membrane protein</topology>
    </subcellularLocation>
</comment>
<keyword evidence="9 10" id="KW-0472">Membrane</keyword>
<dbReference type="EC" id="2.4.1.-" evidence="10"/>
<dbReference type="VEuPathDB" id="FungiDB:BD410DRAFT_272741"/>
<keyword evidence="8 10" id="KW-1133">Transmembrane helix</keyword>
<name>A0A4Y7Q4Z3_9AGAM</name>
<organism evidence="12 13">
    <name type="scientific">Rickenella mellea</name>
    <dbReference type="NCBI Taxonomy" id="50990"/>
    <lineage>
        <taxon>Eukaryota</taxon>
        <taxon>Fungi</taxon>
        <taxon>Dikarya</taxon>
        <taxon>Basidiomycota</taxon>
        <taxon>Agaricomycotina</taxon>
        <taxon>Agaricomycetes</taxon>
        <taxon>Hymenochaetales</taxon>
        <taxon>Rickenellaceae</taxon>
        <taxon>Rickenella</taxon>
    </lineage>
</organism>
<proteinExistence type="inferred from homology"/>
<evidence type="ECO:0000256" key="4">
    <source>
        <dbReference type="ARBA" id="ARBA00022676"/>
    </source>
</evidence>
<reference evidence="12 13" key="1">
    <citation type="submission" date="2018-06" db="EMBL/GenBank/DDBJ databases">
        <title>A transcriptomic atlas of mushroom development highlights an independent origin of complex multicellularity.</title>
        <authorList>
            <consortium name="DOE Joint Genome Institute"/>
            <person name="Krizsan K."/>
            <person name="Almasi E."/>
            <person name="Merenyi Z."/>
            <person name="Sahu N."/>
            <person name="Viragh M."/>
            <person name="Koszo T."/>
            <person name="Mondo S."/>
            <person name="Kiss B."/>
            <person name="Balint B."/>
            <person name="Kues U."/>
            <person name="Barry K."/>
            <person name="Hegedus J.C."/>
            <person name="Henrissat B."/>
            <person name="Johnson J."/>
            <person name="Lipzen A."/>
            <person name="Ohm R."/>
            <person name="Nagy I."/>
            <person name="Pangilinan J."/>
            <person name="Yan J."/>
            <person name="Xiong Y."/>
            <person name="Grigoriev I.V."/>
            <person name="Hibbett D.S."/>
            <person name="Nagy L.G."/>
        </authorList>
    </citation>
    <scope>NUCLEOTIDE SEQUENCE [LARGE SCALE GENOMIC DNA]</scope>
    <source>
        <strain evidence="12 13">SZMC22713</strain>
    </source>
</reference>
<dbReference type="STRING" id="50990.A0A4Y7Q4Z3"/>
<evidence type="ECO:0000256" key="10">
    <source>
        <dbReference type="RuleBase" id="RU363110"/>
    </source>
</evidence>
<evidence type="ECO:0000256" key="11">
    <source>
        <dbReference type="SAM" id="MobiDB-lite"/>
    </source>
</evidence>
<feature type="transmembrane region" description="Helical" evidence="10">
    <location>
        <begin position="468"/>
        <end position="493"/>
    </location>
</feature>
<accession>A0A4Y7Q4Z3</accession>
<feature type="compositionally biased region" description="Basic and acidic residues" evidence="11">
    <location>
        <begin position="131"/>
        <end position="142"/>
    </location>
</feature>
<evidence type="ECO:0000256" key="1">
    <source>
        <dbReference type="ARBA" id="ARBA00004477"/>
    </source>
</evidence>
<dbReference type="Proteomes" id="UP000294933">
    <property type="component" value="Unassembled WGS sequence"/>
</dbReference>
<dbReference type="PANTHER" id="PTHR12413:SF1">
    <property type="entry name" value="DOLICHYL PYROPHOSPHATE MAN9GLCNAC2 ALPHA-1,3-GLUCOSYLTRANSFERASE"/>
    <property type="match status" value="1"/>
</dbReference>
<dbReference type="OrthoDB" id="5589195at2759"/>
<feature type="region of interest" description="Disordered" evidence="11">
    <location>
        <begin position="85"/>
        <end position="161"/>
    </location>
</feature>
<feature type="transmembrane region" description="Helical" evidence="10">
    <location>
        <begin position="357"/>
        <end position="378"/>
    </location>
</feature>
<dbReference type="InterPro" id="IPR004856">
    <property type="entry name" value="Glyco_trans_ALG6/ALG8"/>
</dbReference>
<evidence type="ECO:0000256" key="8">
    <source>
        <dbReference type="ARBA" id="ARBA00022989"/>
    </source>
</evidence>
<dbReference type="AlphaFoldDB" id="A0A4Y7Q4Z3"/>
<keyword evidence="13" id="KW-1185">Reference proteome</keyword>
<keyword evidence="5 10" id="KW-0808">Transferase</keyword>
<keyword evidence="7 10" id="KW-0256">Endoplasmic reticulum</keyword>
<evidence type="ECO:0000313" key="12">
    <source>
        <dbReference type="EMBL" id="TDL22242.1"/>
    </source>
</evidence>
<feature type="transmembrane region" description="Helical" evidence="10">
    <location>
        <begin position="585"/>
        <end position="604"/>
    </location>
</feature>
<feature type="compositionally biased region" description="Polar residues" evidence="11">
    <location>
        <begin position="45"/>
        <end position="54"/>
    </location>
</feature>
<comment type="pathway">
    <text evidence="2 10">Protein modification; protein glycosylation.</text>
</comment>
<dbReference type="Pfam" id="PF03155">
    <property type="entry name" value="Alg6_Alg8"/>
    <property type="match status" value="1"/>
</dbReference>
<feature type="transmembrane region" description="Helical" evidence="10">
    <location>
        <begin position="315"/>
        <end position="337"/>
    </location>
</feature>
<keyword evidence="4 10" id="KW-0328">Glycosyltransferase</keyword>
<evidence type="ECO:0000256" key="3">
    <source>
        <dbReference type="ARBA" id="ARBA00008715"/>
    </source>
</evidence>
<keyword evidence="6 10" id="KW-0812">Transmembrane</keyword>
<sequence length="695" mass="77504">MADLPEHGSFDGLLNRKHMSRRLSYQSQNSTKSLGPHVGRVVQSLRPQASSGSIRTVPDSDAESEIHSPIPRRHLLLQTDTKHWLKPPPLSPSSSRAVSPLSTPQTNSFTTLPKIPKKSRRGSALSFSSLKEFEDRTQERRASLRPSTINTTTDDDEREGGAGKRWIRWMHKHGMKHWVVPCTILASVCVKWSTGLGSYSGAGTPPMFGDYEAQRHWMEITTHLPIRKWYTYDLPYWGLDYPPLTAYHSWLFGILGNWINPEWFALDKSRGIESPTSKVYMRFTVLASDLLVYVPALLLFLRAWHGSRSRRTQNIALLALLFQPSLILIDSGHFQYNSVMLGLTLLSMNFLATGHDLLAAVCFVLSLGFKQMALYYAPAIGSYLLGKCLHLEYKSGIRLFLRLGATTLFTFYILFLPFLPPFASISSILEPISRIFPFGRGLFEDKVANFWCASNVVFKWRQYASTDVLVKCSAALTALGFLPSVVGLILGSFNTRVSSGGGKKEEDIMQNPTLPLLPYALLTSSMSFFLFSFQVHEKTILLPLLPITLLLSGAASNSSAFEWGVLVNNVAVFSMWPLLKKDGLGLQYVALTVLWNWIIGANPLRFRGSYSFIGLLSAAVYTAIATLHLLELVLSPPARYPDLFPVLNVLVSTPVFVLTWLWSIKRGIEVSWALGGVGLRTKQKGDPAGPSTKKD</sequence>
<feature type="transmembrane region" description="Helical" evidence="10">
    <location>
        <begin position="642"/>
        <end position="662"/>
    </location>
</feature>
<evidence type="ECO:0000256" key="9">
    <source>
        <dbReference type="ARBA" id="ARBA00023136"/>
    </source>
</evidence>
<evidence type="ECO:0000313" key="13">
    <source>
        <dbReference type="Proteomes" id="UP000294933"/>
    </source>
</evidence>
<feature type="transmembrane region" description="Helical" evidence="10">
    <location>
        <begin position="611"/>
        <end position="630"/>
    </location>
</feature>
<protein>
    <recommendedName>
        <fullName evidence="10">Alpha-1,3-glucosyltransferase</fullName>
        <ecNumber evidence="10">2.4.1.-</ecNumber>
    </recommendedName>
</protein>
<dbReference type="PANTHER" id="PTHR12413">
    <property type="entry name" value="DOLICHYL GLYCOSYLTRANSFERASE"/>
    <property type="match status" value="1"/>
</dbReference>
<feature type="transmembrane region" description="Helical" evidence="10">
    <location>
        <begin position="514"/>
        <end position="533"/>
    </location>
</feature>
<dbReference type="UniPathway" id="UPA00378"/>
<feature type="transmembrane region" description="Helical" evidence="10">
    <location>
        <begin position="399"/>
        <end position="419"/>
    </location>
</feature>
<dbReference type="EMBL" id="ML170176">
    <property type="protein sequence ID" value="TDL22242.1"/>
    <property type="molecule type" value="Genomic_DNA"/>
</dbReference>
<gene>
    <name evidence="12" type="ORF">BD410DRAFT_272741</name>
</gene>
<dbReference type="GO" id="GO:0005789">
    <property type="term" value="C:endoplasmic reticulum membrane"/>
    <property type="evidence" value="ECO:0007669"/>
    <property type="project" value="UniProtKB-SubCell"/>
</dbReference>